<keyword evidence="6" id="KW-1185">Reference proteome</keyword>
<dbReference type="GO" id="GO:0008897">
    <property type="term" value="F:holo-[acyl-carrier-protein] synthase activity"/>
    <property type="evidence" value="ECO:0007669"/>
    <property type="project" value="InterPro"/>
</dbReference>
<feature type="domain" description="4'-phosphopantetheinyl transferase" evidence="3">
    <location>
        <begin position="114"/>
        <end position="192"/>
    </location>
</feature>
<dbReference type="GO" id="GO:0019878">
    <property type="term" value="P:lysine biosynthetic process via aminoadipic acid"/>
    <property type="evidence" value="ECO:0007669"/>
    <property type="project" value="TreeGrafter"/>
</dbReference>
<reference evidence="5 6" key="1">
    <citation type="submission" date="2018-08" db="EMBL/GenBank/DDBJ databases">
        <title>Bacillus jemisoniae sp. nov., Bacillus chryseoplanitiae sp. nov., Bacillus resnikiae sp. nov., and Bacillus frankliniae sp. nov., isolated from Viking spacecraft and associated surfaces.</title>
        <authorList>
            <person name="Seuylemezian A."/>
            <person name="Vaishampayan P."/>
        </authorList>
    </citation>
    <scope>NUCLEOTIDE SEQUENCE [LARGE SCALE GENOMIC DNA]</scope>
    <source>
        <strain evidence="5 6">JJ-247</strain>
    </source>
</reference>
<name>A0A398B0X6_9BACI</name>
<sequence>MEIKVSITINYIKTNDLSILSQFDNLVKFLSEQEVEIYQSYKVEFKKVEFLLGRVLLKKIIGEILNVEPSSIVFKKSKYGKLFLDNSMFKDKPIYFNLSHSNGLLVCVIGLDEVGVDVERICPVDFNIMKHIFRMEEIDYVLEAKTLFEKESRFFYIWTRKEAFLKAIGMGFYKDPLSFQVPIKEDKTKNEYNYYTFNLYSEYKVSVVVRNNNSTQIQFIFQEINICKDGNLDFSIMECQHKSIF</sequence>
<dbReference type="InterPro" id="IPR008278">
    <property type="entry name" value="4-PPantetheinyl_Trfase_dom"/>
</dbReference>
<dbReference type="Gene3D" id="3.90.470.20">
    <property type="entry name" value="4'-phosphopantetheinyl transferase domain"/>
    <property type="match status" value="2"/>
</dbReference>
<comment type="caution">
    <text evidence="5">The sequence shown here is derived from an EMBL/GenBank/DDBJ whole genome shotgun (WGS) entry which is preliminary data.</text>
</comment>
<evidence type="ECO:0000313" key="6">
    <source>
        <dbReference type="Proteomes" id="UP000265816"/>
    </source>
</evidence>
<dbReference type="PANTHER" id="PTHR12215:SF10">
    <property type="entry name" value="L-AMINOADIPATE-SEMIALDEHYDE DEHYDROGENASE-PHOSPHOPANTETHEINYL TRANSFERASE"/>
    <property type="match status" value="1"/>
</dbReference>
<dbReference type="InterPro" id="IPR050559">
    <property type="entry name" value="P-Pant_transferase_sf"/>
</dbReference>
<keyword evidence="2" id="KW-0808">Transferase</keyword>
<dbReference type="GO" id="GO:0000287">
    <property type="term" value="F:magnesium ion binding"/>
    <property type="evidence" value="ECO:0007669"/>
    <property type="project" value="InterPro"/>
</dbReference>
<comment type="similarity">
    <text evidence="1">Belongs to the P-Pant transferase superfamily. Gsp/Sfp/HetI/AcpT family.</text>
</comment>
<evidence type="ECO:0000256" key="1">
    <source>
        <dbReference type="ARBA" id="ARBA00010990"/>
    </source>
</evidence>
<dbReference type="EMBL" id="QWVT01000054">
    <property type="protein sequence ID" value="RID81630.1"/>
    <property type="molecule type" value="Genomic_DNA"/>
</dbReference>
<dbReference type="Pfam" id="PF01648">
    <property type="entry name" value="ACPS"/>
    <property type="match status" value="1"/>
</dbReference>
<evidence type="ECO:0000259" key="3">
    <source>
        <dbReference type="Pfam" id="PF01648"/>
    </source>
</evidence>
<proteinExistence type="inferred from homology"/>
<dbReference type="OrthoDB" id="9808281at2"/>
<dbReference type="SUPFAM" id="SSF56214">
    <property type="entry name" value="4'-phosphopantetheinyl transferase"/>
    <property type="match status" value="2"/>
</dbReference>
<dbReference type="GO" id="GO:0005829">
    <property type="term" value="C:cytosol"/>
    <property type="evidence" value="ECO:0007669"/>
    <property type="project" value="TreeGrafter"/>
</dbReference>
<dbReference type="InterPro" id="IPR037143">
    <property type="entry name" value="4-PPantetheinyl_Trfase_dom_sf"/>
</dbReference>
<feature type="domain" description="4'-phosphopantetheinyl transferase N-terminal" evidence="4">
    <location>
        <begin position="21"/>
        <end position="106"/>
    </location>
</feature>
<dbReference type="Proteomes" id="UP000265816">
    <property type="component" value="Unassembled WGS sequence"/>
</dbReference>
<organism evidence="5 6">
    <name type="scientific">Mesobacillus zeae</name>
    <dbReference type="NCBI Taxonomy" id="1917180"/>
    <lineage>
        <taxon>Bacteria</taxon>
        <taxon>Bacillati</taxon>
        <taxon>Bacillota</taxon>
        <taxon>Bacilli</taxon>
        <taxon>Bacillales</taxon>
        <taxon>Bacillaceae</taxon>
        <taxon>Mesobacillus</taxon>
    </lineage>
</organism>
<dbReference type="RefSeq" id="WP_119114856.1">
    <property type="nucleotide sequence ID" value="NZ_CBCSEO010000041.1"/>
</dbReference>
<accession>A0A398B0X6</accession>
<dbReference type="PANTHER" id="PTHR12215">
    <property type="entry name" value="PHOSPHOPANTETHEINE TRANSFERASE"/>
    <property type="match status" value="1"/>
</dbReference>
<dbReference type="AlphaFoldDB" id="A0A398B0X6"/>
<evidence type="ECO:0000259" key="4">
    <source>
        <dbReference type="Pfam" id="PF22624"/>
    </source>
</evidence>
<dbReference type="Pfam" id="PF22624">
    <property type="entry name" value="AASDHPPT_N"/>
    <property type="match status" value="1"/>
</dbReference>
<dbReference type="InterPro" id="IPR055066">
    <property type="entry name" value="AASDHPPT_N"/>
</dbReference>
<protein>
    <submittedName>
        <fullName evidence="5">Uncharacterized protein</fullName>
    </submittedName>
</protein>
<gene>
    <name evidence="5" type="ORF">D1970_21295</name>
</gene>
<evidence type="ECO:0000313" key="5">
    <source>
        <dbReference type="EMBL" id="RID81630.1"/>
    </source>
</evidence>
<evidence type="ECO:0000256" key="2">
    <source>
        <dbReference type="ARBA" id="ARBA00022679"/>
    </source>
</evidence>